<dbReference type="PANTHER" id="PTHR12110:SF21">
    <property type="entry name" value="XYLOSE ISOMERASE-LIKE TIM BARREL DOMAIN-CONTAINING PROTEIN"/>
    <property type="match status" value="1"/>
</dbReference>
<dbReference type="InterPro" id="IPR013022">
    <property type="entry name" value="Xyl_isomerase-like_TIM-brl"/>
</dbReference>
<protein>
    <submittedName>
        <fullName evidence="2">Sugar phosphate isomerase/epimerase</fullName>
    </submittedName>
</protein>
<reference evidence="3" key="1">
    <citation type="submission" date="2017-11" db="EMBL/GenBank/DDBJ databases">
        <authorList>
            <person name="Kuznetsova I."/>
            <person name="Sazanova A."/>
            <person name="Chirak E."/>
            <person name="Safronova V."/>
            <person name="Willems A."/>
        </authorList>
    </citation>
    <scope>NUCLEOTIDE SEQUENCE [LARGE SCALE GENOMIC DNA]</scope>
    <source>
        <strain evidence="3">PEPV15</strain>
    </source>
</reference>
<gene>
    <name evidence="2" type="ORF">CU100_17205</name>
</gene>
<dbReference type="Proteomes" id="UP000241158">
    <property type="component" value="Unassembled WGS sequence"/>
</dbReference>
<evidence type="ECO:0000259" key="1">
    <source>
        <dbReference type="Pfam" id="PF01261"/>
    </source>
</evidence>
<dbReference type="InterPro" id="IPR036237">
    <property type="entry name" value="Xyl_isomerase-like_sf"/>
</dbReference>
<dbReference type="SUPFAM" id="SSF51658">
    <property type="entry name" value="Xylose isomerase-like"/>
    <property type="match status" value="1"/>
</dbReference>
<accession>A0A2P7AS19</accession>
<feature type="domain" description="Xylose isomerase-like TIM barrel" evidence="1">
    <location>
        <begin position="25"/>
        <end position="274"/>
    </location>
</feature>
<dbReference type="InterPro" id="IPR050312">
    <property type="entry name" value="IolE/XylAMocC-like"/>
</dbReference>
<sequence>MGTNANRLLLHSTVTKYSALAMDIEFANAAGFDGIEVTSNKLVNYLDAGYSEAELQGLLQNIQVPAIGFITDLERQGIDEVPLLKEAEQLFHLAKLVGAKGVQVLTGPINVQAVLDFKEKRSSRFYAGLLGTCEQEQIALTAKNLAKLADIAKNYDLLLYFEALAWTPLNTVAKQLAVLDSAERDNVKLVIDYWHYYASGDGPEAIAKLNKEVIFGVHICDSLPFEGGVPNEEVLRNVSTGKGVLDLREWTDAVKSTGYTGWWSCELFAKKDQQANSFRVAAQLKTLMDDLVLGVR</sequence>
<dbReference type="RefSeq" id="WP_106717784.1">
    <property type="nucleotide sequence ID" value="NZ_JACHXT010000003.1"/>
</dbReference>
<keyword evidence="3" id="KW-1185">Reference proteome</keyword>
<dbReference type="EMBL" id="PGGN01000003">
    <property type="protein sequence ID" value="PSH57018.1"/>
    <property type="molecule type" value="Genomic_DNA"/>
</dbReference>
<evidence type="ECO:0000313" key="2">
    <source>
        <dbReference type="EMBL" id="PSH57018.1"/>
    </source>
</evidence>
<dbReference type="GO" id="GO:0016853">
    <property type="term" value="F:isomerase activity"/>
    <property type="evidence" value="ECO:0007669"/>
    <property type="project" value="UniProtKB-KW"/>
</dbReference>
<name>A0A2P7AS19_9HYPH</name>
<dbReference type="AlphaFoldDB" id="A0A2P7AS19"/>
<organism evidence="2 3">
    <name type="scientific">Phyllobacterium endophyticum</name>
    <dbReference type="NCBI Taxonomy" id="1149773"/>
    <lineage>
        <taxon>Bacteria</taxon>
        <taxon>Pseudomonadati</taxon>
        <taxon>Pseudomonadota</taxon>
        <taxon>Alphaproteobacteria</taxon>
        <taxon>Hyphomicrobiales</taxon>
        <taxon>Phyllobacteriaceae</taxon>
        <taxon>Phyllobacterium</taxon>
    </lineage>
</organism>
<dbReference type="Pfam" id="PF01261">
    <property type="entry name" value="AP_endonuc_2"/>
    <property type="match status" value="1"/>
</dbReference>
<evidence type="ECO:0000313" key="3">
    <source>
        <dbReference type="Proteomes" id="UP000241158"/>
    </source>
</evidence>
<proteinExistence type="predicted"/>
<dbReference type="OrthoDB" id="9787068at2"/>
<keyword evidence="2" id="KW-0413">Isomerase</keyword>
<dbReference type="Gene3D" id="3.20.20.150">
    <property type="entry name" value="Divalent-metal-dependent TIM barrel enzymes"/>
    <property type="match status" value="1"/>
</dbReference>
<dbReference type="PANTHER" id="PTHR12110">
    <property type="entry name" value="HYDROXYPYRUVATE ISOMERASE"/>
    <property type="match status" value="1"/>
</dbReference>
<comment type="caution">
    <text evidence="2">The sequence shown here is derived from an EMBL/GenBank/DDBJ whole genome shotgun (WGS) entry which is preliminary data.</text>
</comment>